<keyword evidence="4" id="KW-1185">Reference proteome</keyword>
<evidence type="ECO:0000313" key="3">
    <source>
        <dbReference type="EMBL" id="CAI9764812.1"/>
    </source>
</evidence>
<dbReference type="InterPro" id="IPR013094">
    <property type="entry name" value="AB_hydrolase_3"/>
</dbReference>
<dbReference type="AlphaFoldDB" id="A0AAD1ZD52"/>
<organism evidence="3 4">
    <name type="scientific">Fraxinus pennsylvanica</name>
    <dbReference type="NCBI Taxonomy" id="56036"/>
    <lineage>
        <taxon>Eukaryota</taxon>
        <taxon>Viridiplantae</taxon>
        <taxon>Streptophyta</taxon>
        <taxon>Embryophyta</taxon>
        <taxon>Tracheophyta</taxon>
        <taxon>Spermatophyta</taxon>
        <taxon>Magnoliopsida</taxon>
        <taxon>eudicotyledons</taxon>
        <taxon>Gunneridae</taxon>
        <taxon>Pentapetalae</taxon>
        <taxon>asterids</taxon>
        <taxon>lamiids</taxon>
        <taxon>Lamiales</taxon>
        <taxon>Oleaceae</taxon>
        <taxon>Oleeae</taxon>
        <taxon>Fraxinus</taxon>
    </lineage>
</organism>
<feature type="domain" description="Alpha/beta hydrolase fold-3" evidence="2">
    <location>
        <begin position="49"/>
        <end position="110"/>
    </location>
</feature>
<dbReference type="PANTHER" id="PTHR23024">
    <property type="entry name" value="ARYLACETAMIDE DEACETYLASE"/>
    <property type="match status" value="1"/>
</dbReference>
<reference evidence="3" key="1">
    <citation type="submission" date="2023-05" db="EMBL/GenBank/DDBJ databases">
        <authorList>
            <person name="Huff M."/>
        </authorList>
    </citation>
    <scope>NUCLEOTIDE SEQUENCE</scope>
</reference>
<sequence length="111" mass="12275">MVDATPSITDPKNPPVTLSTDVQLSYKSKAHVHLYIPVNPPKDTKLPLIIYLHGGDFVLFSTLTVIFHNYCNNIASQFPAVVVSVECWLAPENCLSTASDDAMNAIFWIKN</sequence>
<proteinExistence type="inferred from homology"/>
<evidence type="ECO:0000259" key="2">
    <source>
        <dbReference type="Pfam" id="PF07859"/>
    </source>
</evidence>
<dbReference type="PANTHER" id="PTHR23024:SF113">
    <property type="entry name" value="CARBOXYLESTERASE 8-RELATED"/>
    <property type="match status" value="1"/>
</dbReference>
<dbReference type="Proteomes" id="UP000834106">
    <property type="component" value="Chromosome 7"/>
</dbReference>
<dbReference type="SUPFAM" id="SSF53474">
    <property type="entry name" value="alpha/beta-Hydrolases"/>
    <property type="match status" value="1"/>
</dbReference>
<dbReference type="Pfam" id="PF07859">
    <property type="entry name" value="Abhydrolase_3"/>
    <property type="match status" value="1"/>
</dbReference>
<comment type="similarity">
    <text evidence="1">Belongs to the 'GDXG' lipolytic enzyme family.</text>
</comment>
<name>A0AAD1ZD52_9LAMI</name>
<dbReference type="Gene3D" id="3.40.50.1820">
    <property type="entry name" value="alpha/beta hydrolase"/>
    <property type="match status" value="1"/>
</dbReference>
<accession>A0AAD1ZD52</accession>
<dbReference type="EMBL" id="OU503042">
    <property type="protein sequence ID" value="CAI9764812.1"/>
    <property type="molecule type" value="Genomic_DNA"/>
</dbReference>
<evidence type="ECO:0000313" key="4">
    <source>
        <dbReference type="Proteomes" id="UP000834106"/>
    </source>
</evidence>
<protein>
    <recommendedName>
        <fullName evidence="2">Alpha/beta hydrolase fold-3 domain-containing protein</fullName>
    </recommendedName>
</protein>
<dbReference type="GO" id="GO:0016787">
    <property type="term" value="F:hydrolase activity"/>
    <property type="evidence" value="ECO:0007669"/>
    <property type="project" value="InterPro"/>
</dbReference>
<gene>
    <name evidence="3" type="ORF">FPE_LOCUS12242</name>
</gene>
<evidence type="ECO:0000256" key="1">
    <source>
        <dbReference type="ARBA" id="ARBA00010515"/>
    </source>
</evidence>
<dbReference type="InterPro" id="IPR050466">
    <property type="entry name" value="Carboxylest/Gibb_receptor"/>
</dbReference>
<dbReference type="InterPro" id="IPR029058">
    <property type="entry name" value="AB_hydrolase_fold"/>
</dbReference>